<evidence type="ECO:0000256" key="2">
    <source>
        <dbReference type="ARBA" id="ARBA00010008"/>
    </source>
</evidence>
<keyword evidence="7" id="KW-1185">Reference proteome</keyword>
<dbReference type="PANTHER" id="PTHR13693">
    <property type="entry name" value="CLASS II AMINOTRANSFERASE/8-AMINO-7-OXONONANOATE SYNTHASE"/>
    <property type="match status" value="1"/>
</dbReference>
<dbReference type="GO" id="GO:0009102">
    <property type="term" value="P:biotin biosynthetic process"/>
    <property type="evidence" value="ECO:0007669"/>
    <property type="project" value="TreeGrafter"/>
</dbReference>
<dbReference type="OrthoDB" id="2382073at2759"/>
<evidence type="ECO:0000256" key="3">
    <source>
        <dbReference type="ARBA" id="ARBA00022679"/>
    </source>
</evidence>
<dbReference type="Gene3D" id="3.40.640.10">
    <property type="entry name" value="Type I PLP-dependent aspartate aminotransferase-like (Major domain)"/>
    <property type="match status" value="1"/>
</dbReference>
<dbReference type="SUPFAM" id="SSF53383">
    <property type="entry name" value="PLP-dependent transferases"/>
    <property type="match status" value="1"/>
</dbReference>
<dbReference type="InParanoid" id="A0A0C3CVX6"/>
<keyword evidence="4" id="KW-0663">Pyridoxal phosphate</keyword>
<comment type="similarity">
    <text evidence="2">Belongs to the class-II pyridoxal-phosphate-dependent aminotransferase family. BioF subfamily.</text>
</comment>
<comment type="cofactor">
    <cofactor evidence="1">
        <name>pyridoxal 5'-phosphate</name>
        <dbReference type="ChEBI" id="CHEBI:597326"/>
    </cofactor>
</comment>
<dbReference type="STRING" id="913774.A0A0C3CVX6"/>
<evidence type="ECO:0000313" key="7">
    <source>
        <dbReference type="Proteomes" id="UP000054321"/>
    </source>
</evidence>
<evidence type="ECO:0000313" key="6">
    <source>
        <dbReference type="EMBL" id="KIM93862.1"/>
    </source>
</evidence>
<evidence type="ECO:0000259" key="5">
    <source>
        <dbReference type="Pfam" id="PF00155"/>
    </source>
</evidence>
<feature type="domain" description="Aminotransferase class I/classII large" evidence="5">
    <location>
        <begin position="54"/>
        <end position="430"/>
    </location>
</feature>
<dbReference type="Gene3D" id="3.90.1150.10">
    <property type="entry name" value="Aspartate Aminotransferase, domain 1"/>
    <property type="match status" value="1"/>
</dbReference>
<dbReference type="InterPro" id="IPR050087">
    <property type="entry name" value="AON_synthase_class-II"/>
</dbReference>
<reference evidence="6 7" key="1">
    <citation type="submission" date="2014-04" db="EMBL/GenBank/DDBJ databases">
        <authorList>
            <consortium name="DOE Joint Genome Institute"/>
            <person name="Kuo A."/>
            <person name="Martino E."/>
            <person name="Perotto S."/>
            <person name="Kohler A."/>
            <person name="Nagy L.G."/>
            <person name="Floudas D."/>
            <person name="Copeland A."/>
            <person name="Barry K.W."/>
            <person name="Cichocki N."/>
            <person name="Veneault-Fourrey C."/>
            <person name="LaButti K."/>
            <person name="Lindquist E.A."/>
            <person name="Lipzen A."/>
            <person name="Lundell T."/>
            <person name="Morin E."/>
            <person name="Murat C."/>
            <person name="Sun H."/>
            <person name="Tunlid A."/>
            <person name="Henrissat B."/>
            <person name="Grigoriev I.V."/>
            <person name="Hibbett D.S."/>
            <person name="Martin F."/>
            <person name="Nordberg H.P."/>
            <person name="Cantor M.N."/>
            <person name="Hua S.X."/>
        </authorList>
    </citation>
    <scope>NUCLEOTIDE SEQUENCE [LARGE SCALE GENOMIC DNA]</scope>
    <source>
        <strain evidence="6 7">Zn</strain>
    </source>
</reference>
<gene>
    <name evidence="6" type="ORF">OIDMADRAFT_106840</name>
</gene>
<organism evidence="6 7">
    <name type="scientific">Oidiodendron maius (strain Zn)</name>
    <dbReference type="NCBI Taxonomy" id="913774"/>
    <lineage>
        <taxon>Eukaryota</taxon>
        <taxon>Fungi</taxon>
        <taxon>Dikarya</taxon>
        <taxon>Ascomycota</taxon>
        <taxon>Pezizomycotina</taxon>
        <taxon>Leotiomycetes</taxon>
        <taxon>Leotiomycetes incertae sedis</taxon>
        <taxon>Myxotrichaceae</taxon>
        <taxon>Oidiodendron</taxon>
    </lineage>
</organism>
<name>A0A0C3CVX6_OIDMZ</name>
<reference evidence="7" key="2">
    <citation type="submission" date="2015-01" db="EMBL/GenBank/DDBJ databases">
        <title>Evolutionary Origins and Diversification of the Mycorrhizal Mutualists.</title>
        <authorList>
            <consortium name="DOE Joint Genome Institute"/>
            <consortium name="Mycorrhizal Genomics Consortium"/>
            <person name="Kohler A."/>
            <person name="Kuo A."/>
            <person name="Nagy L.G."/>
            <person name="Floudas D."/>
            <person name="Copeland A."/>
            <person name="Barry K.W."/>
            <person name="Cichocki N."/>
            <person name="Veneault-Fourrey C."/>
            <person name="LaButti K."/>
            <person name="Lindquist E.A."/>
            <person name="Lipzen A."/>
            <person name="Lundell T."/>
            <person name="Morin E."/>
            <person name="Murat C."/>
            <person name="Riley R."/>
            <person name="Ohm R."/>
            <person name="Sun H."/>
            <person name="Tunlid A."/>
            <person name="Henrissat B."/>
            <person name="Grigoriev I.V."/>
            <person name="Hibbett D.S."/>
            <person name="Martin F."/>
        </authorList>
    </citation>
    <scope>NUCLEOTIDE SEQUENCE [LARGE SCALE GENOMIC DNA]</scope>
    <source>
        <strain evidence="7">Zn</strain>
    </source>
</reference>
<dbReference type="HOGENOM" id="CLU_015846_3_0_1"/>
<dbReference type="InterPro" id="IPR015421">
    <property type="entry name" value="PyrdxlP-dep_Trfase_major"/>
</dbReference>
<evidence type="ECO:0000256" key="1">
    <source>
        <dbReference type="ARBA" id="ARBA00001933"/>
    </source>
</evidence>
<accession>A0A0C3CVX6</accession>
<protein>
    <recommendedName>
        <fullName evidence="5">Aminotransferase class I/classII large domain-containing protein</fullName>
    </recommendedName>
</protein>
<dbReference type="InterPro" id="IPR004839">
    <property type="entry name" value="Aminotransferase_I/II_large"/>
</dbReference>
<dbReference type="InterPro" id="IPR015424">
    <property type="entry name" value="PyrdxlP-dep_Trfase"/>
</dbReference>
<dbReference type="GO" id="GO:0030170">
    <property type="term" value="F:pyridoxal phosphate binding"/>
    <property type="evidence" value="ECO:0007669"/>
    <property type="project" value="InterPro"/>
</dbReference>
<proteinExistence type="inferred from homology"/>
<keyword evidence="3" id="KW-0808">Transferase</keyword>
<dbReference type="Pfam" id="PF00155">
    <property type="entry name" value="Aminotran_1_2"/>
    <property type="match status" value="1"/>
</dbReference>
<dbReference type="PANTHER" id="PTHR13693:SF77">
    <property type="entry name" value="8-AMINO-7-OXONONANOATE SYNTHASE"/>
    <property type="match status" value="1"/>
</dbReference>
<dbReference type="InterPro" id="IPR015422">
    <property type="entry name" value="PyrdxlP-dep_Trfase_small"/>
</dbReference>
<dbReference type="Proteomes" id="UP000054321">
    <property type="component" value="Unassembled WGS sequence"/>
</dbReference>
<sequence>MYSDLMLKTWLQEHTLQSQAMKNEPAFFRNLEQALDVRRAGHGLMTAKPRWDKSVIDWTTSDFLSLNRSGRIREAFFEEIARHDNFELSASGSRVQYGNYDYLKEVESEVADFFGAETAYITHTGFHANVSAVATVPLPGDAILYDELVHASTHEGMKLSVAAHKISFLHNDVDSLHDALTSLRDSHPAFKSGAQSILICVESIYSMKGDVCPIKAFIDVTKELFPLGNAQFIIDEAHSVGILGPNGRGLISLLGLEKEIAIRIHVCSKALASTGGVILCNKTVRRVLIHQGKYITSSGAPSFPMVASIRAGIGLLRNGETKKAQDDIQHIVKYFFETLTSNPIWEEAADEGLLSCPLSDDWEARPYVTHIVPIFTRPGHEQYLFFHLVLRNMNAYNMSPPTIPKGTALVRFVFHAHNTREQVDTTVAAICDWAREMLDIENGESGNTLPSAARHVYSRIDDLRS</sequence>
<dbReference type="AlphaFoldDB" id="A0A0C3CVX6"/>
<evidence type="ECO:0000256" key="4">
    <source>
        <dbReference type="ARBA" id="ARBA00022898"/>
    </source>
</evidence>
<dbReference type="EMBL" id="KN832892">
    <property type="protein sequence ID" value="KIM93862.1"/>
    <property type="molecule type" value="Genomic_DNA"/>
</dbReference>
<dbReference type="GO" id="GO:0016740">
    <property type="term" value="F:transferase activity"/>
    <property type="evidence" value="ECO:0007669"/>
    <property type="project" value="UniProtKB-KW"/>
</dbReference>